<name>A0ABS5TLA9_9ACTN</name>
<proteinExistence type="predicted"/>
<dbReference type="SUPFAM" id="SSF53822">
    <property type="entry name" value="Periplasmic binding protein-like I"/>
    <property type="match status" value="1"/>
</dbReference>
<dbReference type="Gene3D" id="3.40.50.2300">
    <property type="match status" value="2"/>
</dbReference>
<gene>
    <name evidence="2" type="ORF">KIH74_23270</name>
</gene>
<protein>
    <recommendedName>
        <fullName evidence="4">ABC-type branched-subunit amino acid transport system substrate-binding protein</fullName>
    </recommendedName>
</protein>
<reference evidence="2 3" key="1">
    <citation type="submission" date="2021-05" db="EMBL/GenBank/DDBJ databases">
        <title>Kineosporia and Streptomyces sp. nov. two new marine actinobacteria isolated from Coral.</title>
        <authorList>
            <person name="Buangrab K."/>
            <person name="Sutthacheep M."/>
            <person name="Yeemin T."/>
            <person name="Harunari E."/>
            <person name="Igarashi Y."/>
            <person name="Kanchanasin P."/>
            <person name="Tanasupawat S."/>
            <person name="Phongsopitanun W."/>
        </authorList>
    </citation>
    <scope>NUCLEOTIDE SEQUENCE [LARGE SCALE GENOMIC DNA]</scope>
    <source>
        <strain evidence="2 3">J2-2</strain>
    </source>
</reference>
<feature type="transmembrane region" description="Helical" evidence="1">
    <location>
        <begin position="20"/>
        <end position="40"/>
    </location>
</feature>
<dbReference type="Proteomes" id="UP001197247">
    <property type="component" value="Unassembled WGS sequence"/>
</dbReference>
<keyword evidence="1" id="KW-0812">Transmembrane</keyword>
<dbReference type="RefSeq" id="WP_214158248.1">
    <property type="nucleotide sequence ID" value="NZ_JAHBAY010000010.1"/>
</dbReference>
<accession>A0ABS5TLA9</accession>
<evidence type="ECO:0008006" key="4">
    <source>
        <dbReference type="Google" id="ProtNLM"/>
    </source>
</evidence>
<dbReference type="InterPro" id="IPR028082">
    <property type="entry name" value="Peripla_BP_I"/>
</dbReference>
<evidence type="ECO:0000256" key="1">
    <source>
        <dbReference type="SAM" id="Phobius"/>
    </source>
</evidence>
<keyword evidence="1" id="KW-1133">Transmembrane helix</keyword>
<comment type="caution">
    <text evidence="2">The sequence shown here is derived from an EMBL/GenBank/DDBJ whole genome shotgun (WGS) entry which is preliminary data.</text>
</comment>
<evidence type="ECO:0000313" key="3">
    <source>
        <dbReference type="Proteomes" id="UP001197247"/>
    </source>
</evidence>
<evidence type="ECO:0000313" key="2">
    <source>
        <dbReference type="EMBL" id="MBT0771882.1"/>
    </source>
</evidence>
<dbReference type="EMBL" id="JAHBAY010000010">
    <property type="protein sequence ID" value="MBT0771882.1"/>
    <property type="molecule type" value="Genomic_DNA"/>
</dbReference>
<organism evidence="2 3">
    <name type="scientific">Kineosporia corallincola</name>
    <dbReference type="NCBI Taxonomy" id="2835133"/>
    <lineage>
        <taxon>Bacteria</taxon>
        <taxon>Bacillati</taxon>
        <taxon>Actinomycetota</taxon>
        <taxon>Actinomycetes</taxon>
        <taxon>Kineosporiales</taxon>
        <taxon>Kineosporiaceae</taxon>
        <taxon>Kineosporia</taxon>
    </lineage>
</organism>
<keyword evidence="1" id="KW-0472">Membrane</keyword>
<keyword evidence="3" id="KW-1185">Reference proteome</keyword>
<sequence>MTAHLDDPFGLPQAPRRTPIAWLTIAVVLAVLAVVAFWAVRQFTTSCGGLRSGLSIVDGECVGVSGTFAFEDEYEDVMRQIRAANEAIGDDPSFTVAVLGSFTTDGTSPILAERQRGQLLGAHVAQQRYNQGRNADSRRMKLVVANWGSHQLQWEPVVADLVGRAGDEKSPLVAVTGLGASLTQTRDAAKTLSAARIPMVGTITTADELTAIDGFYRVSPPNREYVKALKNYLADRPDLRSAVVVKDVSPAKNDIFTMNLADDFAGQFEDLIGGRLPIPFSGSQNPGGTSPTEFRAAATTLCEGKNPPDLVLYAGRSKDLDELVRALADRCRDRRLTIMTGGSDNLISAIGDLEPALRDAGITLVYASGTDPAGWLEGRDQPQGFASFLRFWKSLGHPDTELSSGSVMQGHDAVLVVTDAVAQIVQNGGAARIDAAQVAFDLMGLHDDQRVLGATGDLGFGERGAQTGDPVGKQVPVVSVPAAAATPAGPAYRTR</sequence>